<dbReference type="PROSITE" id="PS51257">
    <property type="entry name" value="PROKAR_LIPOPROTEIN"/>
    <property type="match status" value="1"/>
</dbReference>
<dbReference type="AlphaFoldDB" id="A0A840A6E3"/>
<dbReference type="Proteomes" id="UP000530564">
    <property type="component" value="Unassembled WGS sequence"/>
</dbReference>
<feature type="signal peptide" evidence="1">
    <location>
        <begin position="1"/>
        <end position="25"/>
    </location>
</feature>
<reference evidence="2 3" key="1">
    <citation type="submission" date="2020-08" db="EMBL/GenBank/DDBJ databases">
        <title>Genomic Encyclopedia of Type Strains, Phase IV (KMG-IV): sequencing the most valuable type-strain genomes for metagenomic binning, comparative biology and taxonomic classification.</title>
        <authorList>
            <person name="Goeker M."/>
        </authorList>
    </citation>
    <scope>NUCLEOTIDE SEQUENCE [LARGE SCALE GENOMIC DNA]</scope>
    <source>
        <strain evidence="2 3">DSM 21793</strain>
    </source>
</reference>
<accession>A0A840A6E3</accession>
<name>A0A840A6E3_9CAUL</name>
<dbReference type="EMBL" id="JACIDK010000006">
    <property type="protein sequence ID" value="MBB3892932.1"/>
    <property type="molecule type" value="Genomic_DNA"/>
</dbReference>
<evidence type="ECO:0000313" key="2">
    <source>
        <dbReference type="EMBL" id="MBB3892932.1"/>
    </source>
</evidence>
<evidence type="ECO:0000313" key="3">
    <source>
        <dbReference type="Proteomes" id="UP000530564"/>
    </source>
</evidence>
<evidence type="ECO:0000256" key="1">
    <source>
        <dbReference type="SAM" id="SignalP"/>
    </source>
</evidence>
<sequence length="161" mass="17489">MLNVIRLRHRALTLLLGAIVGLALAACQPKPVEGQSQVVENLRLDYGVTDSSVTAAHPPDHVEAQMHGGAARGTDHITLSVFDTKTNTRIDDATVMLNLQGPGHPGHNTMPLEPMTVNGDTTYGGYVSLRHPGRYRLTFHVARAGRQHDPVKAVFAYVRPQ</sequence>
<keyword evidence="1" id="KW-0732">Signal</keyword>
<protein>
    <recommendedName>
        <fullName evidence="4">YtkA-like domain-containing protein</fullName>
    </recommendedName>
</protein>
<proteinExistence type="predicted"/>
<feature type="chain" id="PRO_5032507438" description="YtkA-like domain-containing protein" evidence="1">
    <location>
        <begin position="26"/>
        <end position="161"/>
    </location>
</feature>
<comment type="caution">
    <text evidence="2">The sequence shown here is derived from an EMBL/GenBank/DDBJ whole genome shotgun (WGS) entry which is preliminary data.</text>
</comment>
<keyword evidence="3" id="KW-1185">Reference proteome</keyword>
<evidence type="ECO:0008006" key="4">
    <source>
        <dbReference type="Google" id="ProtNLM"/>
    </source>
</evidence>
<gene>
    <name evidence="2" type="ORF">GGQ61_003670</name>
</gene>
<dbReference type="RefSeq" id="WP_183775909.1">
    <property type="nucleotide sequence ID" value="NZ_JACIDK010000006.1"/>
</dbReference>
<organism evidence="2 3">
    <name type="scientific">Phenylobacterium haematophilum</name>
    <dbReference type="NCBI Taxonomy" id="98513"/>
    <lineage>
        <taxon>Bacteria</taxon>
        <taxon>Pseudomonadati</taxon>
        <taxon>Pseudomonadota</taxon>
        <taxon>Alphaproteobacteria</taxon>
        <taxon>Caulobacterales</taxon>
        <taxon>Caulobacteraceae</taxon>
        <taxon>Phenylobacterium</taxon>
    </lineage>
</organism>